<keyword evidence="2" id="KW-0802">TPR repeat</keyword>
<evidence type="ECO:0000256" key="2">
    <source>
        <dbReference type="PROSITE-ProRule" id="PRU00339"/>
    </source>
</evidence>
<dbReference type="SUPFAM" id="SSF48452">
    <property type="entry name" value="TPR-like"/>
    <property type="match status" value="1"/>
</dbReference>
<dbReference type="GO" id="GO:0008476">
    <property type="term" value="F:protein-tyrosine sulfotransferase activity"/>
    <property type="evidence" value="ECO:0007669"/>
    <property type="project" value="InterPro"/>
</dbReference>
<keyword evidence="1" id="KW-0808">Transferase</keyword>
<dbReference type="InterPro" id="IPR011990">
    <property type="entry name" value="TPR-like_helical_dom_sf"/>
</dbReference>
<reference evidence="3 4" key="1">
    <citation type="submission" date="2024-02" db="EMBL/GenBank/DDBJ databases">
        <title>A novel Wenzhouxiangellaceae bacterium, isolated from coastal sediments.</title>
        <authorList>
            <person name="Du Z.-J."/>
            <person name="Ye Y.-Q."/>
            <person name="Zhang X.-Y."/>
        </authorList>
    </citation>
    <scope>NUCLEOTIDE SEQUENCE [LARGE SCALE GENOMIC DNA]</scope>
    <source>
        <strain evidence="3 4">CH-27</strain>
    </source>
</reference>
<dbReference type="Gene3D" id="3.40.50.300">
    <property type="entry name" value="P-loop containing nucleotide triphosphate hydrolases"/>
    <property type="match status" value="1"/>
</dbReference>
<dbReference type="AlphaFoldDB" id="A0AAW9RBN2"/>
<dbReference type="InterPro" id="IPR019734">
    <property type="entry name" value="TPR_rpt"/>
</dbReference>
<dbReference type="Gene3D" id="1.25.40.10">
    <property type="entry name" value="Tetratricopeptide repeat domain"/>
    <property type="match status" value="1"/>
</dbReference>
<comment type="caution">
    <text evidence="3">The sequence shown here is derived from an EMBL/GenBank/DDBJ whole genome shotgun (WGS) entry which is preliminary data.</text>
</comment>
<dbReference type="SUPFAM" id="SSF52540">
    <property type="entry name" value="P-loop containing nucleoside triphosphate hydrolases"/>
    <property type="match status" value="1"/>
</dbReference>
<dbReference type="Pfam" id="PF14559">
    <property type="entry name" value="TPR_19"/>
    <property type="match status" value="1"/>
</dbReference>
<feature type="repeat" description="TPR" evidence="2">
    <location>
        <begin position="152"/>
        <end position="185"/>
    </location>
</feature>
<evidence type="ECO:0000313" key="3">
    <source>
        <dbReference type="EMBL" id="MEJ8569200.1"/>
    </source>
</evidence>
<name>A0AAW9RBN2_9GAMM</name>
<sequence length="530" mass="58399">MNVKPADNDVGAGLKSASVLLRAGSVQQALDLLERLDVAHPGRVEVMRMRGIVLARIGRPAAAEPLLRAVADASPRSTDAAGDHAQVLLGLGRADEALERLLPLCPVEPEGSLEDHGPVFAYNLGMAYKAAGRASEAVEPLETVLRFKPGHYAALIGLGDVNKALGRIEAAAAHYRAAIRSQPDAGTAWWSLSNLKSGGFTGDERETLRGLAGGVGRATEEQVFFEFALATALDAAGDEQAAFEHYARGNRLKRESAPWDRHAFGQWMEALRTAMSDLRLPERGETPGVPRPVFIVSLPRSGSTLTEQILAAHSAVTGASELPWLPRIVADVSRRRGSGLARWAVKATPEDWAALGREYLEKCRHWYRQTPVFTDKLPGNLPYIGVMLAMHPDSRVVAVRRDPMDVCWSCYRQLFISGSEFSYDFDDLAAYWRESERQMTWWAERVPDRVKVVDYEALVAEPERETRALLDFAGLPFEEACLRPQDARRAVATASAAQVRQAIHRSGVGHWKRYGRFLEPLREALEREGV</sequence>
<dbReference type="RefSeq" id="WP_354696525.1">
    <property type="nucleotide sequence ID" value="NZ_JAZHOG010000012.1"/>
</dbReference>
<dbReference type="Pfam" id="PF13432">
    <property type="entry name" value="TPR_16"/>
    <property type="match status" value="1"/>
</dbReference>
<evidence type="ECO:0000313" key="4">
    <source>
        <dbReference type="Proteomes" id="UP001359886"/>
    </source>
</evidence>
<dbReference type="Proteomes" id="UP001359886">
    <property type="component" value="Unassembled WGS sequence"/>
</dbReference>
<dbReference type="InterPro" id="IPR027417">
    <property type="entry name" value="P-loop_NTPase"/>
</dbReference>
<protein>
    <submittedName>
        <fullName evidence="3">Sulfotransferase</fullName>
    </submittedName>
</protein>
<dbReference type="Pfam" id="PF13469">
    <property type="entry name" value="Sulfotransfer_3"/>
    <property type="match status" value="1"/>
</dbReference>
<evidence type="ECO:0000256" key="1">
    <source>
        <dbReference type="ARBA" id="ARBA00022679"/>
    </source>
</evidence>
<dbReference type="InterPro" id="IPR026634">
    <property type="entry name" value="TPST-like"/>
</dbReference>
<dbReference type="PANTHER" id="PTHR12788:SF10">
    <property type="entry name" value="PROTEIN-TYROSINE SULFOTRANSFERASE"/>
    <property type="match status" value="1"/>
</dbReference>
<dbReference type="PANTHER" id="PTHR12788">
    <property type="entry name" value="PROTEIN-TYROSINE SULFOTRANSFERASE 2"/>
    <property type="match status" value="1"/>
</dbReference>
<dbReference type="EMBL" id="JAZHOG010000012">
    <property type="protein sequence ID" value="MEJ8569200.1"/>
    <property type="molecule type" value="Genomic_DNA"/>
</dbReference>
<feature type="repeat" description="TPR" evidence="2">
    <location>
        <begin position="118"/>
        <end position="151"/>
    </location>
</feature>
<proteinExistence type="predicted"/>
<organism evidence="3 4">
    <name type="scientific">Elongatibacter sediminis</name>
    <dbReference type="NCBI Taxonomy" id="3119006"/>
    <lineage>
        <taxon>Bacteria</taxon>
        <taxon>Pseudomonadati</taxon>
        <taxon>Pseudomonadota</taxon>
        <taxon>Gammaproteobacteria</taxon>
        <taxon>Chromatiales</taxon>
        <taxon>Wenzhouxiangellaceae</taxon>
        <taxon>Elongatibacter</taxon>
    </lineage>
</organism>
<gene>
    <name evidence="3" type="ORF">V3330_16335</name>
</gene>
<dbReference type="PROSITE" id="PS50005">
    <property type="entry name" value="TPR"/>
    <property type="match status" value="2"/>
</dbReference>
<accession>A0AAW9RBN2</accession>
<keyword evidence="4" id="KW-1185">Reference proteome</keyword>
<dbReference type="SMART" id="SM00028">
    <property type="entry name" value="TPR"/>
    <property type="match status" value="3"/>
</dbReference>